<dbReference type="InterPro" id="IPR012445">
    <property type="entry name" value="ATG101"/>
</dbReference>
<sequence length="213" mass="24906">MNCETCQLKELELDPAEIRDVLRCVLHTIFFHRALGLVRPKDVDCELFEITYVQCGDAELEKKIDEKIEQFVAWSEKHPNRKSQVCLSFYEVKSKQSSWFGIKVERQHWEHWIVNVNVHPIHPPKSSFLNTREKVLEETSTRRSALETSVREVLFQIIKFANEKQEHIPPITNSEVVSFPYEITTPSSSESQFGWNKDVIKRILHSGHPYSLS</sequence>
<protein>
    <recommendedName>
        <fullName evidence="2">Autophagy-related protein 101</fullName>
    </recommendedName>
</protein>
<keyword evidence="5" id="KW-1185">Reference proteome</keyword>
<evidence type="ECO:0000256" key="2">
    <source>
        <dbReference type="ARBA" id="ARBA00018874"/>
    </source>
</evidence>
<dbReference type="Pfam" id="PF07855">
    <property type="entry name" value="ATG101"/>
    <property type="match status" value="1"/>
</dbReference>
<evidence type="ECO:0000256" key="1">
    <source>
        <dbReference type="ARBA" id="ARBA00007130"/>
    </source>
</evidence>
<dbReference type="PANTHER" id="PTHR13292">
    <property type="entry name" value="AUTOPHAGY-RELATED PROTEIN 101"/>
    <property type="match status" value="1"/>
</dbReference>
<organism evidence="4 5">
    <name type="scientific">Rhynchospora breviuscula</name>
    <dbReference type="NCBI Taxonomy" id="2022672"/>
    <lineage>
        <taxon>Eukaryota</taxon>
        <taxon>Viridiplantae</taxon>
        <taxon>Streptophyta</taxon>
        <taxon>Embryophyta</taxon>
        <taxon>Tracheophyta</taxon>
        <taxon>Spermatophyta</taxon>
        <taxon>Magnoliopsida</taxon>
        <taxon>Liliopsida</taxon>
        <taxon>Poales</taxon>
        <taxon>Cyperaceae</taxon>
        <taxon>Cyperoideae</taxon>
        <taxon>Rhynchosporeae</taxon>
        <taxon>Rhynchospora</taxon>
    </lineage>
</organism>
<dbReference type="Proteomes" id="UP001151287">
    <property type="component" value="Unassembled WGS sequence"/>
</dbReference>
<dbReference type="EMBL" id="JAMQYH010000002">
    <property type="protein sequence ID" value="KAJ1698196.1"/>
    <property type="molecule type" value="Genomic_DNA"/>
</dbReference>
<dbReference type="GO" id="GO:0000407">
    <property type="term" value="C:phagophore assembly site"/>
    <property type="evidence" value="ECO:0007669"/>
    <property type="project" value="TreeGrafter"/>
</dbReference>
<evidence type="ECO:0000313" key="4">
    <source>
        <dbReference type="EMBL" id="KAJ1698196.1"/>
    </source>
</evidence>
<dbReference type="OrthoDB" id="10259639at2759"/>
<keyword evidence="3" id="KW-0072">Autophagy</keyword>
<accession>A0A9Q0CQA1</accession>
<dbReference type="PANTHER" id="PTHR13292:SF0">
    <property type="entry name" value="AUTOPHAGY-RELATED PROTEIN 101"/>
    <property type="match status" value="1"/>
</dbReference>
<dbReference type="GO" id="GO:0000045">
    <property type="term" value="P:autophagosome assembly"/>
    <property type="evidence" value="ECO:0007669"/>
    <property type="project" value="TreeGrafter"/>
</dbReference>
<name>A0A9Q0CQA1_9POAL</name>
<dbReference type="AlphaFoldDB" id="A0A9Q0CQA1"/>
<dbReference type="GO" id="GO:1990316">
    <property type="term" value="C:Atg1/ULK1 kinase complex"/>
    <property type="evidence" value="ECO:0007669"/>
    <property type="project" value="TreeGrafter"/>
</dbReference>
<dbReference type="GO" id="GO:0019901">
    <property type="term" value="F:protein kinase binding"/>
    <property type="evidence" value="ECO:0007669"/>
    <property type="project" value="TreeGrafter"/>
</dbReference>
<evidence type="ECO:0000313" key="5">
    <source>
        <dbReference type="Proteomes" id="UP001151287"/>
    </source>
</evidence>
<evidence type="ECO:0000256" key="3">
    <source>
        <dbReference type="ARBA" id="ARBA00023006"/>
    </source>
</evidence>
<gene>
    <name evidence="4" type="ORF">LUZ63_006708</name>
</gene>
<reference evidence="4" key="1">
    <citation type="journal article" date="2022" name="Cell">
        <title>Repeat-based holocentromeres influence genome architecture and karyotype evolution.</title>
        <authorList>
            <person name="Hofstatter P.G."/>
            <person name="Thangavel G."/>
            <person name="Lux T."/>
            <person name="Neumann P."/>
            <person name="Vondrak T."/>
            <person name="Novak P."/>
            <person name="Zhang M."/>
            <person name="Costa L."/>
            <person name="Castellani M."/>
            <person name="Scott A."/>
            <person name="Toegelov H."/>
            <person name="Fuchs J."/>
            <person name="Mata-Sucre Y."/>
            <person name="Dias Y."/>
            <person name="Vanzela A.L.L."/>
            <person name="Huettel B."/>
            <person name="Almeida C.C.S."/>
            <person name="Simkova H."/>
            <person name="Souza G."/>
            <person name="Pedrosa-Harand A."/>
            <person name="Macas J."/>
            <person name="Mayer K.F.X."/>
            <person name="Houben A."/>
            <person name="Marques A."/>
        </authorList>
    </citation>
    <scope>NUCLEOTIDE SEQUENCE</scope>
    <source>
        <strain evidence="4">RhyBre1mFocal</strain>
    </source>
</reference>
<comment type="caution">
    <text evidence="4">The sequence shown here is derived from an EMBL/GenBank/DDBJ whole genome shotgun (WGS) entry which is preliminary data.</text>
</comment>
<proteinExistence type="inferred from homology"/>
<comment type="similarity">
    <text evidence="1">Belongs to the ATG101 family.</text>
</comment>